<evidence type="ECO:0000313" key="7">
    <source>
        <dbReference type="Proteomes" id="UP000539350"/>
    </source>
</evidence>
<dbReference type="SUPFAM" id="SSF53756">
    <property type="entry name" value="UDP-Glycosyltransferase/glycogen phosphorylase"/>
    <property type="match status" value="1"/>
</dbReference>
<dbReference type="Gene3D" id="3.40.50.2000">
    <property type="entry name" value="Glycogen Phosphorylase B"/>
    <property type="match status" value="2"/>
</dbReference>
<evidence type="ECO:0000256" key="2">
    <source>
        <dbReference type="ARBA" id="ARBA00022679"/>
    </source>
</evidence>
<evidence type="ECO:0000256" key="4">
    <source>
        <dbReference type="ARBA" id="ARBA00044042"/>
    </source>
</evidence>
<name>A0A7W2TXQ3_9GAMM</name>
<proteinExistence type="inferred from homology"/>
<evidence type="ECO:0000256" key="5">
    <source>
        <dbReference type="ARBA" id="ARBA00047503"/>
    </source>
</evidence>
<dbReference type="EC" id="2.4.99.24" evidence="4"/>
<evidence type="ECO:0000313" key="6">
    <source>
        <dbReference type="EMBL" id="MBA6413837.1"/>
    </source>
</evidence>
<sequence length="362" mass="39134">MKGQAHPKAAGQAGAALATKILVVGPSWVGDMVMSQSLYRVLRERRPGCQIDVLAPAWSEAILARMPEVRRAINLPLAHGELGWAKRRALGHSLRAEHYQQAILLPNSLKSALVPWFARIPQRTGWRGEMRYGLLNDLRRLDENALPLMVERFVALGLAPVEALPETIPAPALVADAELAQLAAERFGIDPKRPILALCPGAEFGSAKRWPESHFAAVARHYLQQGWQVCLYGSANDAPVTATIHQASGEQAASFDLAGRTSLAEAVDLLSLSTAVLSNDSGLMHIAAALERPTVAVYGPTSPAFTPPLSKRSATVLSTIDCAPCFERECPLGHHRCMQELAPQRMIDTLDALHSNSPAQSI</sequence>
<comment type="catalytic activity">
    <reaction evidence="5">
        <text>an L-alpha-D-Hep-(1-&gt;5)-[alpha-Kdo-(2-&gt;4)]-alpha-Kdo-(2-&gt;6)-lipid A + ADP-L-glycero-beta-D-manno-heptose = an L-alpha-D-Hep-(1-&gt;3)-L-alpha-D-Hep-(1-&gt;5)-[alpha-Kdo-(2-&gt;4)]-alpha-Kdo-(2-&gt;6)-lipid A + ADP + H(+)</text>
        <dbReference type="Rhea" id="RHEA:74071"/>
        <dbReference type="ChEBI" id="CHEBI:15378"/>
        <dbReference type="ChEBI" id="CHEBI:61506"/>
        <dbReference type="ChEBI" id="CHEBI:193068"/>
        <dbReference type="ChEBI" id="CHEBI:193069"/>
        <dbReference type="ChEBI" id="CHEBI:456216"/>
        <dbReference type="EC" id="2.4.99.24"/>
    </reaction>
</comment>
<accession>A0A7W2TXQ3</accession>
<dbReference type="FunFam" id="3.40.50.2000:FF:000023">
    <property type="entry name" value="ADP-heptose--LPS heptosyltransferase II"/>
    <property type="match status" value="1"/>
</dbReference>
<dbReference type="GO" id="GO:0005829">
    <property type="term" value="C:cytosol"/>
    <property type="evidence" value="ECO:0007669"/>
    <property type="project" value="TreeGrafter"/>
</dbReference>
<comment type="similarity">
    <text evidence="3">Belongs to the glycosyltransferase 9 family.</text>
</comment>
<comment type="caution">
    <text evidence="6">The sequence shown here is derived from an EMBL/GenBank/DDBJ whole genome shotgun (WGS) entry which is preliminary data.</text>
</comment>
<dbReference type="PANTHER" id="PTHR30160:SF7">
    <property type="entry name" value="ADP-HEPTOSE--LPS HEPTOSYLTRANSFERASE 2"/>
    <property type="match status" value="1"/>
</dbReference>
<keyword evidence="1" id="KW-0328">Glycosyltransferase</keyword>
<organism evidence="6 7">
    <name type="scientific">Sediminihaliea albiluteola</name>
    <dbReference type="NCBI Taxonomy" id="2758564"/>
    <lineage>
        <taxon>Bacteria</taxon>
        <taxon>Pseudomonadati</taxon>
        <taxon>Pseudomonadota</taxon>
        <taxon>Gammaproteobacteria</taxon>
        <taxon>Cellvibrionales</taxon>
        <taxon>Halieaceae</taxon>
        <taxon>Sediminihaliea</taxon>
    </lineage>
</organism>
<dbReference type="Pfam" id="PF01075">
    <property type="entry name" value="Glyco_transf_9"/>
    <property type="match status" value="1"/>
</dbReference>
<dbReference type="InterPro" id="IPR002201">
    <property type="entry name" value="Glyco_trans_9"/>
</dbReference>
<dbReference type="CDD" id="cd03789">
    <property type="entry name" value="GT9_LPS_heptosyltransferase"/>
    <property type="match status" value="1"/>
</dbReference>
<evidence type="ECO:0000256" key="3">
    <source>
        <dbReference type="ARBA" id="ARBA00043995"/>
    </source>
</evidence>
<dbReference type="InterPro" id="IPR051199">
    <property type="entry name" value="LPS_LOS_Heptosyltrfase"/>
</dbReference>
<dbReference type="EMBL" id="JACFXU010000017">
    <property type="protein sequence ID" value="MBA6413837.1"/>
    <property type="molecule type" value="Genomic_DNA"/>
</dbReference>
<keyword evidence="2 6" id="KW-0808">Transferase</keyword>
<dbReference type="InterPro" id="IPR011910">
    <property type="entry name" value="RfaF"/>
</dbReference>
<dbReference type="PANTHER" id="PTHR30160">
    <property type="entry name" value="TETRAACYLDISACCHARIDE 4'-KINASE-RELATED"/>
    <property type="match status" value="1"/>
</dbReference>
<gene>
    <name evidence="6" type="primary">waaF</name>
    <name evidence="6" type="ORF">H2508_12015</name>
</gene>
<dbReference type="GO" id="GO:0008713">
    <property type="term" value="F:ADP-heptose-lipopolysaccharide heptosyltransferase activity"/>
    <property type="evidence" value="ECO:0007669"/>
    <property type="project" value="UniProtKB-EC"/>
</dbReference>
<dbReference type="Proteomes" id="UP000539350">
    <property type="component" value="Unassembled WGS sequence"/>
</dbReference>
<dbReference type="NCBIfam" id="TIGR02195">
    <property type="entry name" value="heptsyl_trn_II"/>
    <property type="match status" value="1"/>
</dbReference>
<protein>
    <recommendedName>
        <fullName evidence="4">lipopolysaccharide heptosyltransferase II</fullName>
        <ecNumber evidence="4">2.4.99.24</ecNumber>
    </recommendedName>
</protein>
<evidence type="ECO:0000256" key="1">
    <source>
        <dbReference type="ARBA" id="ARBA00022676"/>
    </source>
</evidence>
<dbReference type="AlphaFoldDB" id="A0A7W2TXQ3"/>
<reference evidence="6 7" key="1">
    <citation type="submission" date="2020-07" db="EMBL/GenBank/DDBJ databases">
        <title>Halieaceae bacterium, F7430, whole genome shotgun sequencing project.</title>
        <authorList>
            <person name="Jiang S."/>
            <person name="Liu Z.W."/>
            <person name="Du Z.J."/>
        </authorList>
    </citation>
    <scope>NUCLEOTIDE SEQUENCE [LARGE SCALE GENOMIC DNA]</scope>
    <source>
        <strain evidence="6 7">F7430</strain>
    </source>
</reference>
<keyword evidence="7" id="KW-1185">Reference proteome</keyword>
<dbReference type="GO" id="GO:0009244">
    <property type="term" value="P:lipopolysaccharide core region biosynthetic process"/>
    <property type="evidence" value="ECO:0007669"/>
    <property type="project" value="TreeGrafter"/>
</dbReference>